<dbReference type="RefSeq" id="WP_378611433.1">
    <property type="nucleotide sequence ID" value="NZ_JBHSAX010000006.1"/>
</dbReference>
<protein>
    <submittedName>
        <fullName evidence="3">PhoU domain-containing protein</fullName>
    </submittedName>
</protein>
<dbReference type="InterPro" id="IPR038078">
    <property type="entry name" value="PhoU-like_sf"/>
</dbReference>
<sequence length="241" mass="26031">MSSRFHADLDELMAVLERMCRWNEAAIGAATAAVLDVDLERANQALESCAEAWAGAERAELAAAALLESVPATTGLECVQTGLQISVTLSRMAGTCAVLAQFARTRYPVRVVPASLHQLVLGMGSSAVSMAAITVHVLGAGDFESAAELDDRDDVMDRAHRELLAYAADRSGAAAVAVDLLLLGRCYRRFAEHARQVGHHTLFMVTGLTAAEGLRASPRETRLRRSAQLPLGWCYRVDRRR</sequence>
<evidence type="ECO:0000313" key="4">
    <source>
        <dbReference type="Proteomes" id="UP001595696"/>
    </source>
</evidence>
<organism evidence="3 4">
    <name type="scientific">Nocardia jiangsuensis</name>
    <dbReference type="NCBI Taxonomy" id="1691563"/>
    <lineage>
        <taxon>Bacteria</taxon>
        <taxon>Bacillati</taxon>
        <taxon>Actinomycetota</taxon>
        <taxon>Actinomycetes</taxon>
        <taxon>Mycobacteriales</taxon>
        <taxon>Nocardiaceae</taxon>
        <taxon>Nocardia</taxon>
    </lineage>
</organism>
<dbReference type="PANTHER" id="PTHR42930">
    <property type="entry name" value="PHOSPHATE-SPECIFIC TRANSPORT SYSTEM ACCESSORY PROTEIN PHOU"/>
    <property type="match status" value="1"/>
</dbReference>
<reference evidence="4" key="1">
    <citation type="journal article" date="2019" name="Int. J. Syst. Evol. Microbiol.">
        <title>The Global Catalogue of Microorganisms (GCM) 10K type strain sequencing project: providing services to taxonomists for standard genome sequencing and annotation.</title>
        <authorList>
            <consortium name="The Broad Institute Genomics Platform"/>
            <consortium name="The Broad Institute Genome Sequencing Center for Infectious Disease"/>
            <person name="Wu L."/>
            <person name="Ma J."/>
        </authorList>
    </citation>
    <scope>NUCLEOTIDE SEQUENCE [LARGE SCALE GENOMIC DNA]</scope>
    <source>
        <strain evidence="4">CGMCC 4.7330</strain>
    </source>
</reference>
<dbReference type="PANTHER" id="PTHR42930:SF3">
    <property type="entry name" value="PHOSPHATE-SPECIFIC TRANSPORT SYSTEM ACCESSORY PROTEIN PHOU"/>
    <property type="match status" value="1"/>
</dbReference>
<comment type="caution">
    <text evidence="3">The sequence shown here is derived from an EMBL/GenBank/DDBJ whole genome shotgun (WGS) entry which is preliminary data.</text>
</comment>
<accession>A0ABV8DNY6</accession>
<gene>
    <name evidence="3" type="ORF">ACFO0B_06710</name>
</gene>
<keyword evidence="4" id="KW-1185">Reference proteome</keyword>
<dbReference type="Gene3D" id="1.20.58.220">
    <property type="entry name" value="Phosphate transport system protein phou homolog 2, domain 2"/>
    <property type="match status" value="1"/>
</dbReference>
<evidence type="ECO:0000313" key="3">
    <source>
        <dbReference type="EMBL" id="MFC3961676.1"/>
    </source>
</evidence>
<evidence type="ECO:0000256" key="1">
    <source>
        <dbReference type="ARBA" id="ARBA00022592"/>
    </source>
</evidence>
<dbReference type="Pfam" id="PF01895">
    <property type="entry name" value="PhoU"/>
    <property type="match status" value="1"/>
</dbReference>
<feature type="domain" description="PhoU" evidence="2">
    <location>
        <begin position="122"/>
        <end position="198"/>
    </location>
</feature>
<dbReference type="InterPro" id="IPR028366">
    <property type="entry name" value="PhoU"/>
</dbReference>
<proteinExistence type="predicted"/>
<dbReference type="Proteomes" id="UP001595696">
    <property type="component" value="Unassembled WGS sequence"/>
</dbReference>
<keyword evidence="1" id="KW-0592">Phosphate transport</keyword>
<keyword evidence="1" id="KW-0813">Transport</keyword>
<dbReference type="InterPro" id="IPR026022">
    <property type="entry name" value="PhoU_dom"/>
</dbReference>
<evidence type="ECO:0000259" key="2">
    <source>
        <dbReference type="Pfam" id="PF01895"/>
    </source>
</evidence>
<name>A0ABV8DNY6_9NOCA</name>
<dbReference type="EMBL" id="JBHSAX010000006">
    <property type="protein sequence ID" value="MFC3961676.1"/>
    <property type="molecule type" value="Genomic_DNA"/>
</dbReference>
<dbReference type="SUPFAM" id="SSF109755">
    <property type="entry name" value="PhoU-like"/>
    <property type="match status" value="1"/>
</dbReference>